<dbReference type="InterPro" id="IPR051537">
    <property type="entry name" value="DNA_Adenine_Mtase"/>
</dbReference>
<dbReference type="GO" id="GO:0003677">
    <property type="term" value="F:DNA binding"/>
    <property type="evidence" value="ECO:0007669"/>
    <property type="project" value="InterPro"/>
</dbReference>
<evidence type="ECO:0000313" key="11">
    <source>
        <dbReference type="Proteomes" id="UP000037393"/>
    </source>
</evidence>
<dbReference type="EC" id="2.1.1.72" evidence="2"/>
<keyword evidence="10" id="KW-0540">Nuclease</keyword>
<evidence type="ECO:0000256" key="6">
    <source>
        <dbReference type="ARBA" id="ARBA00022747"/>
    </source>
</evidence>
<name>A0A0L0H2K0_9ENTR</name>
<organism evidence="10 11">
    <name type="scientific">Trabulsiella odontotermitis</name>
    <dbReference type="NCBI Taxonomy" id="379893"/>
    <lineage>
        <taxon>Bacteria</taxon>
        <taxon>Pseudomonadati</taxon>
        <taxon>Pseudomonadota</taxon>
        <taxon>Gammaproteobacteria</taxon>
        <taxon>Enterobacterales</taxon>
        <taxon>Enterobacteriaceae</taxon>
        <taxon>Trabulsiella</taxon>
    </lineage>
</organism>
<dbReference type="PROSITE" id="PS00092">
    <property type="entry name" value="N6_MTASE"/>
    <property type="match status" value="1"/>
</dbReference>
<dbReference type="Pfam" id="PF02384">
    <property type="entry name" value="N6_Mtase"/>
    <property type="match status" value="1"/>
</dbReference>
<evidence type="ECO:0000256" key="2">
    <source>
        <dbReference type="ARBA" id="ARBA00011900"/>
    </source>
</evidence>
<dbReference type="InterPro" id="IPR022749">
    <property type="entry name" value="D12N6_MeTrfase_N"/>
</dbReference>
<feature type="domain" description="DNA methylase adenine-specific" evidence="8">
    <location>
        <begin position="160"/>
        <end position="462"/>
    </location>
</feature>
<accession>A0A0L0H2K0</accession>
<dbReference type="Pfam" id="PF12161">
    <property type="entry name" value="HsdM_N"/>
    <property type="match status" value="1"/>
</dbReference>
<dbReference type="InterPro" id="IPR002052">
    <property type="entry name" value="DNA_methylase_N6_adenine_CS"/>
</dbReference>
<dbReference type="PANTHER" id="PTHR42933">
    <property type="entry name" value="SLR6095 PROTEIN"/>
    <property type="match status" value="1"/>
</dbReference>
<dbReference type="RefSeq" id="WP_049855645.1">
    <property type="nucleotide sequence ID" value="NZ_JNGI01000009.1"/>
</dbReference>
<dbReference type="OrthoDB" id="9784823at2"/>
<protein>
    <recommendedName>
        <fullName evidence="2">site-specific DNA-methyltransferase (adenine-specific)</fullName>
        <ecNumber evidence="2">2.1.1.72</ecNumber>
    </recommendedName>
</protein>
<dbReference type="Proteomes" id="UP000037393">
    <property type="component" value="Unassembled WGS sequence"/>
</dbReference>
<keyword evidence="4" id="KW-0808">Transferase</keyword>
<comment type="caution">
    <text evidence="10">The sequence shown here is derived from an EMBL/GenBank/DDBJ whole genome shotgun (WGS) entry which is preliminary data.</text>
</comment>
<evidence type="ECO:0000256" key="7">
    <source>
        <dbReference type="ARBA" id="ARBA00047942"/>
    </source>
</evidence>
<reference evidence="10 11" key="1">
    <citation type="journal article" date="2015" name="Appl. Environ. Microbiol.">
        <title>The Enterobacterium Trabulsiella odontotermitis Presents Novel Adaptations Related to Its Association with Fungus-Growing Termites.</title>
        <authorList>
            <person name="Sapountzis P."/>
            <person name="Gruntjes T."/>
            <person name="Otani S."/>
            <person name="Estevez J."/>
            <person name="da Costa R.R."/>
            <person name="Plunkett G.3rd."/>
            <person name="Perna N.T."/>
            <person name="Poulsen M."/>
        </authorList>
    </citation>
    <scope>NUCLEOTIDE SEQUENCE [LARGE SCALE GENOMIC DNA]</scope>
    <source>
        <strain evidence="10 11">12</strain>
    </source>
</reference>
<dbReference type="InterPro" id="IPR029063">
    <property type="entry name" value="SAM-dependent_MTases_sf"/>
</dbReference>
<evidence type="ECO:0000256" key="3">
    <source>
        <dbReference type="ARBA" id="ARBA00022603"/>
    </source>
</evidence>
<sequence>MSTVDDKEIKNVVWDIFSVYRGSLDSIQFLDYMLSLLFLKYVSDLICDIHEDRVVNDDLKLKVLLSNTPEDMSFNYIYSGVNDRGIGERINTALSYYDEAIFQKFYKCERDVFSDIDFTSDKLGPRKEREAFLSELMHALNSKVFQFNSYNNGHDRIKAICGFLFEKVASDAGLRGGGFYTPYGVSVLLSKLVTPVPGDSIYDPACGTGSLLLRAMQEIAYRNQFQDYKLYGQEILKSSWNVACINMFLHGVYSCSIKWGDVLLDPKFHDSKGELEKFDVVLSNPPFSVSNWGYEEALKDRFGRFGLGIPPQSKADYAFILHMIASMKDKTGRMALVAPHGVLFRGASEALIRENLIKENLLDAVIGLPERLFLSTNIPTVILIFKKNRNDSNVLFIDSTMFFLKSKGRNYLTVENIEQISDIYHKRHDVENISRVVSFSEIKGNDYNLNITRYVKREEETQDIDLYSLIYEQEKLQEELRSLEKDMKLYIHF</sequence>
<comment type="catalytic activity">
    <reaction evidence="7">
        <text>a 2'-deoxyadenosine in DNA + S-adenosyl-L-methionine = an N(6)-methyl-2'-deoxyadenosine in DNA + S-adenosyl-L-homocysteine + H(+)</text>
        <dbReference type="Rhea" id="RHEA:15197"/>
        <dbReference type="Rhea" id="RHEA-COMP:12418"/>
        <dbReference type="Rhea" id="RHEA-COMP:12419"/>
        <dbReference type="ChEBI" id="CHEBI:15378"/>
        <dbReference type="ChEBI" id="CHEBI:57856"/>
        <dbReference type="ChEBI" id="CHEBI:59789"/>
        <dbReference type="ChEBI" id="CHEBI:90615"/>
        <dbReference type="ChEBI" id="CHEBI:90616"/>
        <dbReference type="EC" id="2.1.1.72"/>
    </reaction>
</comment>
<evidence type="ECO:0000256" key="1">
    <source>
        <dbReference type="ARBA" id="ARBA00006594"/>
    </source>
</evidence>
<dbReference type="GO" id="GO:0009007">
    <property type="term" value="F:site-specific DNA-methyltransferase (adenine-specific) activity"/>
    <property type="evidence" value="ECO:0007669"/>
    <property type="project" value="UniProtKB-EC"/>
</dbReference>
<dbReference type="InterPro" id="IPR003356">
    <property type="entry name" value="DNA_methylase_A-5"/>
</dbReference>
<evidence type="ECO:0000256" key="5">
    <source>
        <dbReference type="ARBA" id="ARBA00022691"/>
    </source>
</evidence>
<dbReference type="NCBIfam" id="TIGR00497">
    <property type="entry name" value="hsdM"/>
    <property type="match status" value="1"/>
</dbReference>
<evidence type="ECO:0000259" key="8">
    <source>
        <dbReference type="Pfam" id="PF02384"/>
    </source>
</evidence>
<comment type="similarity">
    <text evidence="1">Belongs to the N(4)/N(6)-methyltransferase family.</text>
</comment>
<dbReference type="GO" id="GO:0008170">
    <property type="term" value="F:N-methyltransferase activity"/>
    <property type="evidence" value="ECO:0007669"/>
    <property type="project" value="InterPro"/>
</dbReference>
<gene>
    <name evidence="10" type="ORF">GM31_23295</name>
</gene>
<dbReference type="SMR" id="A0A0L0H2K0"/>
<keyword evidence="10" id="KW-0378">Hydrolase</keyword>
<keyword evidence="5" id="KW-0949">S-adenosyl-L-methionine</keyword>
<keyword evidence="6" id="KW-0680">Restriction system</keyword>
<dbReference type="SUPFAM" id="SSF53335">
    <property type="entry name" value="S-adenosyl-L-methionine-dependent methyltransferases"/>
    <property type="match status" value="1"/>
</dbReference>
<dbReference type="Gene3D" id="1.20.1260.30">
    <property type="match status" value="1"/>
</dbReference>
<dbReference type="GO" id="GO:0009307">
    <property type="term" value="P:DNA restriction-modification system"/>
    <property type="evidence" value="ECO:0007669"/>
    <property type="project" value="UniProtKB-KW"/>
</dbReference>
<dbReference type="InterPro" id="IPR004546">
    <property type="entry name" value="Restrct_endonuc_T1M"/>
</dbReference>
<keyword evidence="11" id="KW-1185">Reference proteome</keyword>
<dbReference type="PRINTS" id="PR00507">
    <property type="entry name" value="N12N6MTFRASE"/>
</dbReference>
<proteinExistence type="inferred from homology"/>
<dbReference type="GO" id="GO:0004519">
    <property type="term" value="F:endonuclease activity"/>
    <property type="evidence" value="ECO:0007669"/>
    <property type="project" value="UniProtKB-KW"/>
</dbReference>
<dbReference type="AlphaFoldDB" id="A0A0L0H2K0"/>
<evidence type="ECO:0000256" key="4">
    <source>
        <dbReference type="ARBA" id="ARBA00022679"/>
    </source>
</evidence>
<keyword evidence="3" id="KW-0489">Methyltransferase</keyword>
<evidence type="ECO:0000259" key="9">
    <source>
        <dbReference type="Pfam" id="PF12161"/>
    </source>
</evidence>
<evidence type="ECO:0000313" key="10">
    <source>
        <dbReference type="EMBL" id="KNC95670.1"/>
    </source>
</evidence>
<dbReference type="Gene3D" id="3.40.50.150">
    <property type="entry name" value="Vaccinia Virus protein VP39"/>
    <property type="match status" value="1"/>
</dbReference>
<dbReference type="InterPro" id="IPR038333">
    <property type="entry name" value="T1MK-like_N_sf"/>
</dbReference>
<dbReference type="PATRIC" id="fig|379893.4.peg.4724"/>
<dbReference type="PANTHER" id="PTHR42933:SF3">
    <property type="entry name" value="TYPE I RESTRICTION ENZYME MJAVIII METHYLASE SUBUNIT"/>
    <property type="match status" value="1"/>
</dbReference>
<dbReference type="GO" id="GO:0032259">
    <property type="term" value="P:methylation"/>
    <property type="evidence" value="ECO:0007669"/>
    <property type="project" value="UniProtKB-KW"/>
</dbReference>
<keyword evidence="10" id="KW-0255">Endonuclease</keyword>
<dbReference type="EMBL" id="JNGI01000009">
    <property type="protein sequence ID" value="KNC95670.1"/>
    <property type="molecule type" value="Genomic_DNA"/>
</dbReference>
<feature type="domain" description="N6 adenine-specific DNA methyltransferase N-terminal" evidence="9">
    <location>
        <begin position="9"/>
        <end position="138"/>
    </location>
</feature>